<dbReference type="RefSeq" id="WP_021556798.1">
    <property type="nucleotide sequence ID" value="NZ_AP022540.1"/>
</dbReference>
<dbReference type="AlphaFoldDB" id="A0ABC8E0B4"/>
<feature type="transmembrane region" description="Helical" evidence="1">
    <location>
        <begin position="7"/>
        <end position="29"/>
    </location>
</feature>
<dbReference type="PROSITE" id="PS51257">
    <property type="entry name" value="PROKAR_LIPOPROTEIN"/>
    <property type="match status" value="1"/>
</dbReference>
<keyword evidence="1" id="KW-0472">Membrane</keyword>
<protein>
    <submittedName>
        <fullName evidence="2">Uncharacterized protein</fullName>
    </submittedName>
</protein>
<organism evidence="2 3">
    <name type="scientific">Escherichia coli</name>
    <dbReference type="NCBI Taxonomy" id="562"/>
    <lineage>
        <taxon>Bacteria</taxon>
        <taxon>Pseudomonadati</taxon>
        <taxon>Pseudomonadota</taxon>
        <taxon>Gammaproteobacteria</taxon>
        <taxon>Enterobacterales</taxon>
        <taxon>Enterobacteriaceae</taxon>
        <taxon>Escherichia</taxon>
    </lineage>
</organism>
<name>A0ABC8E0B4_ECOLX</name>
<evidence type="ECO:0000313" key="3">
    <source>
        <dbReference type="Proteomes" id="UP000509260"/>
    </source>
</evidence>
<keyword evidence="1" id="KW-1133">Transmembrane helix</keyword>
<dbReference type="EMBL" id="AP023197">
    <property type="protein sequence ID" value="BCG37051.1"/>
    <property type="molecule type" value="Genomic_DNA"/>
</dbReference>
<dbReference type="Proteomes" id="UP000509260">
    <property type="component" value="Chromosome"/>
</dbReference>
<proteinExistence type="predicted"/>
<evidence type="ECO:0000313" key="2">
    <source>
        <dbReference type="EMBL" id="BCG37051.1"/>
    </source>
</evidence>
<keyword evidence="1" id="KW-0812">Transmembrane</keyword>
<evidence type="ECO:0000256" key="1">
    <source>
        <dbReference type="SAM" id="Phobius"/>
    </source>
</evidence>
<accession>A0ABC8E0B4</accession>
<sequence>MEMLGKILVIIISMIIISMIIISCDYYNAGMDYQDNIALEQVVTWDSDNIFTPNIFEHNGRCFMKKNETWMLLNGDATPNIRTMSNKKIECLEKSEVEWASRVCDSITDKERENLKALICSKPAKSVNTGKRPALGY</sequence>
<gene>
    <name evidence="2" type="ORF">TUM18780_22130</name>
</gene>
<reference evidence="2 3" key="1">
    <citation type="submission" date="2020-06" db="EMBL/GenBank/DDBJ databases">
        <title>Whole-genome sequencing of blaNDM-5 positive Escherichia coli isolated from a Japanese patient with no history of travel abroad.</title>
        <authorList>
            <person name="Ito Y."/>
            <person name="Aoki K."/>
            <person name="Nakayama N."/>
            <person name="Ohtsuka M."/>
            <person name="Ota M."/>
            <person name="Kaneko N."/>
            <person name="Yoshida M."/>
            <person name="Ishii Y."/>
            <person name="Tateda K."/>
            <person name="Matsuse H."/>
        </authorList>
    </citation>
    <scope>NUCLEOTIDE SEQUENCE [LARGE SCALE GENOMIC DNA]</scope>
    <source>
        <strain evidence="2 3">TUM18780</strain>
    </source>
</reference>